<sequence>MRFFFAFLSLFVSVAVDAQEGYCITFNKTDIPTGVYYSPSVKFVYNDSFSFLYYYNLNNDYLKDSTLYSSKLIHHAVFTNKHKMKIYYESTTIGLPIIISDTIIPSAWKKINGTRNILGYECFGVKSKNKNIEIWYAEKLGNGVGFMFKNYNLGQPMEMFDYKNGIHYIATKIERGVFGFKLPEEKIVTTKQFRKLRFKSPF</sequence>
<feature type="signal peptide" evidence="1">
    <location>
        <begin position="1"/>
        <end position="18"/>
    </location>
</feature>
<organism evidence="2 3">
    <name type="scientific">Ferruginibacter yonginensis</name>
    <dbReference type="NCBI Taxonomy" id="1310416"/>
    <lineage>
        <taxon>Bacteria</taxon>
        <taxon>Pseudomonadati</taxon>
        <taxon>Bacteroidota</taxon>
        <taxon>Chitinophagia</taxon>
        <taxon>Chitinophagales</taxon>
        <taxon>Chitinophagaceae</taxon>
        <taxon>Ferruginibacter</taxon>
    </lineage>
</organism>
<accession>A0ABV8QND4</accession>
<comment type="caution">
    <text evidence="2">The sequence shown here is derived from an EMBL/GenBank/DDBJ whole genome shotgun (WGS) entry which is preliminary data.</text>
</comment>
<protein>
    <recommendedName>
        <fullName evidence="4">GLPGLI family protein</fullName>
    </recommendedName>
</protein>
<evidence type="ECO:0000313" key="2">
    <source>
        <dbReference type="EMBL" id="MFC4261303.1"/>
    </source>
</evidence>
<dbReference type="RefSeq" id="WP_379705393.1">
    <property type="nucleotide sequence ID" value="NZ_JBHSCZ010000001.1"/>
</dbReference>
<reference evidence="3" key="1">
    <citation type="journal article" date="2019" name="Int. J. Syst. Evol. Microbiol.">
        <title>The Global Catalogue of Microorganisms (GCM) 10K type strain sequencing project: providing services to taxonomists for standard genome sequencing and annotation.</title>
        <authorList>
            <consortium name="The Broad Institute Genomics Platform"/>
            <consortium name="The Broad Institute Genome Sequencing Center for Infectious Disease"/>
            <person name="Wu L."/>
            <person name="Ma J."/>
        </authorList>
    </citation>
    <scope>NUCLEOTIDE SEQUENCE [LARGE SCALE GENOMIC DNA]</scope>
    <source>
        <strain evidence="3">CECT 8289</strain>
    </source>
</reference>
<keyword evidence="3" id="KW-1185">Reference proteome</keyword>
<keyword evidence="1" id="KW-0732">Signal</keyword>
<name>A0ABV8QND4_9BACT</name>
<feature type="chain" id="PRO_5045298154" description="GLPGLI family protein" evidence="1">
    <location>
        <begin position="19"/>
        <end position="202"/>
    </location>
</feature>
<proteinExistence type="predicted"/>
<evidence type="ECO:0008006" key="4">
    <source>
        <dbReference type="Google" id="ProtNLM"/>
    </source>
</evidence>
<evidence type="ECO:0000256" key="1">
    <source>
        <dbReference type="SAM" id="SignalP"/>
    </source>
</evidence>
<evidence type="ECO:0000313" key="3">
    <source>
        <dbReference type="Proteomes" id="UP001595907"/>
    </source>
</evidence>
<dbReference type="Proteomes" id="UP001595907">
    <property type="component" value="Unassembled WGS sequence"/>
</dbReference>
<gene>
    <name evidence="2" type="ORF">ACFOWM_00305</name>
</gene>
<dbReference type="EMBL" id="JBHSCZ010000001">
    <property type="protein sequence ID" value="MFC4261303.1"/>
    <property type="molecule type" value="Genomic_DNA"/>
</dbReference>